<dbReference type="SUPFAM" id="SSF56317">
    <property type="entry name" value="Carbon-nitrogen hydrolase"/>
    <property type="match status" value="1"/>
</dbReference>
<dbReference type="InterPro" id="IPR036526">
    <property type="entry name" value="C-N_Hydrolase_sf"/>
</dbReference>
<dbReference type="AlphaFoldDB" id="A0A377SU71"/>
<dbReference type="CDD" id="cd07585">
    <property type="entry name" value="nitrilase_7"/>
    <property type="match status" value="1"/>
</dbReference>
<dbReference type="PANTHER" id="PTHR43674">
    <property type="entry name" value="NITRILASE C965.09-RELATED"/>
    <property type="match status" value="1"/>
</dbReference>
<feature type="domain" description="CN hydrolase" evidence="2">
    <location>
        <begin position="6"/>
        <end position="279"/>
    </location>
</feature>
<evidence type="ECO:0000313" key="4">
    <source>
        <dbReference type="EMBL" id="TCU88071.1"/>
    </source>
</evidence>
<dbReference type="PANTHER" id="PTHR43674:SF16">
    <property type="entry name" value="CARBON-NITROGEN FAMILY, PUTATIVE (AFU_ORTHOLOGUE AFUA_5G02350)-RELATED"/>
    <property type="match status" value="1"/>
</dbReference>
<accession>A0A377SU71</accession>
<dbReference type="Proteomes" id="UP000255108">
    <property type="component" value="Unassembled WGS sequence"/>
</dbReference>
<dbReference type="Proteomes" id="UP000295794">
    <property type="component" value="Unassembled WGS sequence"/>
</dbReference>
<evidence type="ECO:0000259" key="2">
    <source>
        <dbReference type="PROSITE" id="PS50263"/>
    </source>
</evidence>
<dbReference type="Pfam" id="PF00795">
    <property type="entry name" value="CN_hydrolase"/>
    <property type="match status" value="1"/>
</dbReference>
<keyword evidence="6" id="KW-1185">Reference proteome</keyword>
<dbReference type="EMBL" id="SMBT01000004">
    <property type="protein sequence ID" value="TCU88071.1"/>
    <property type="molecule type" value="Genomic_DNA"/>
</dbReference>
<dbReference type="EC" id="3.5.1.100" evidence="3"/>
<evidence type="ECO:0000256" key="1">
    <source>
        <dbReference type="ARBA" id="ARBA00022801"/>
    </source>
</evidence>
<evidence type="ECO:0000313" key="3">
    <source>
        <dbReference type="EMBL" id="STR45572.1"/>
    </source>
</evidence>
<dbReference type="PROSITE" id="PS50263">
    <property type="entry name" value="CN_HYDROLASE"/>
    <property type="match status" value="1"/>
</dbReference>
<dbReference type="InterPro" id="IPR003010">
    <property type="entry name" value="C-N_Hydrolase"/>
</dbReference>
<name>A0A377SU71_9NEIS</name>
<evidence type="ECO:0000313" key="5">
    <source>
        <dbReference type="Proteomes" id="UP000255108"/>
    </source>
</evidence>
<gene>
    <name evidence="3" type="primary">ramA_2</name>
    <name evidence="4" type="ORF">EV682_104241</name>
    <name evidence="3" type="ORF">NCTC11159_04147</name>
</gene>
<dbReference type="EMBL" id="UGHR01000004">
    <property type="protein sequence ID" value="STR45572.1"/>
    <property type="molecule type" value="Genomic_DNA"/>
</dbReference>
<keyword evidence="1 3" id="KW-0378">Hydrolase</keyword>
<dbReference type="GO" id="GO:0016811">
    <property type="term" value="F:hydrolase activity, acting on carbon-nitrogen (but not peptide) bonds, in linear amides"/>
    <property type="evidence" value="ECO:0007669"/>
    <property type="project" value="TreeGrafter"/>
</dbReference>
<dbReference type="InterPro" id="IPR050345">
    <property type="entry name" value="Aliph_Amidase/BUP"/>
</dbReference>
<organism evidence="3 5">
    <name type="scientific">Iodobacter fluviatilis</name>
    <dbReference type="NCBI Taxonomy" id="537"/>
    <lineage>
        <taxon>Bacteria</taxon>
        <taxon>Pseudomonadati</taxon>
        <taxon>Pseudomonadota</taxon>
        <taxon>Betaproteobacteria</taxon>
        <taxon>Neisseriales</taxon>
        <taxon>Chitinibacteraceae</taxon>
        <taxon>Iodobacter</taxon>
    </lineage>
</organism>
<dbReference type="RefSeq" id="WP_115229762.1">
    <property type="nucleotide sequence ID" value="NZ_CAWOLO010000004.1"/>
</dbReference>
<sequence>MPKTTLNVASVQFQHRAGDKAYNLSRIADFAAQAASQGVQLIAFPEMCITGYWHVTKLSHEGVAGLAEPLNGPSITAVKKLAQQYQMAVAAGLIELGEDEHFYNSYVLCMPDGTHHCHRKLHAFEHESIHSGDQYTVFDTPWGIRIAILICWDNNLIENVRACALLGASLLLAPHQTGGTNSRSPHGMKPIALEKWQQRHIHPEAIEAEFKGPNGRGWLLRWLPARAHDNGLFIIFSNGVGQDEEEIRTGNAMIIDPYGRIIHETWLAQDAMVAAVLDLNLVNMSTGQRWIRGRRPELYKLLTQPSGKELDAREARFSTAATHTAD</sequence>
<proteinExistence type="predicted"/>
<dbReference type="OrthoDB" id="9811121at2"/>
<reference evidence="3 5" key="1">
    <citation type="submission" date="2018-06" db="EMBL/GenBank/DDBJ databases">
        <authorList>
            <consortium name="Pathogen Informatics"/>
            <person name="Doyle S."/>
        </authorList>
    </citation>
    <scope>NUCLEOTIDE SEQUENCE [LARGE SCALE GENOMIC DNA]</scope>
    <source>
        <strain evidence="3 5">NCTC11159</strain>
    </source>
</reference>
<dbReference type="Gene3D" id="3.60.110.10">
    <property type="entry name" value="Carbon-nitrogen hydrolase"/>
    <property type="match status" value="1"/>
</dbReference>
<protein>
    <submittedName>
        <fullName evidence="3">(R)-stereoselective amidase</fullName>
        <ecNumber evidence="3">3.5.1.100</ecNumber>
    </submittedName>
    <submittedName>
        <fullName evidence="4">Amidohydrolase</fullName>
    </submittedName>
</protein>
<evidence type="ECO:0000313" key="6">
    <source>
        <dbReference type="Proteomes" id="UP000295794"/>
    </source>
</evidence>
<reference evidence="4 6" key="2">
    <citation type="submission" date="2019-03" db="EMBL/GenBank/DDBJ databases">
        <title>Genomic Encyclopedia of Type Strains, Phase IV (KMG-IV): sequencing the most valuable type-strain genomes for metagenomic binning, comparative biology and taxonomic classification.</title>
        <authorList>
            <person name="Goeker M."/>
        </authorList>
    </citation>
    <scope>NUCLEOTIDE SEQUENCE [LARGE SCALE GENOMIC DNA]</scope>
    <source>
        <strain evidence="4 6">DSM 3764</strain>
    </source>
</reference>